<dbReference type="EMBL" id="MGES01000022">
    <property type="protein sequence ID" value="OGL88900.1"/>
    <property type="molecule type" value="Genomic_DNA"/>
</dbReference>
<comment type="caution">
    <text evidence="1">The sequence shown here is derived from an EMBL/GenBank/DDBJ whole genome shotgun (WGS) entry which is preliminary data.</text>
</comment>
<protein>
    <submittedName>
        <fullName evidence="1">Uncharacterized protein</fullName>
    </submittedName>
</protein>
<name>A0A1F7VEE0_9BACT</name>
<organism evidence="1 2">
    <name type="scientific">Candidatus Uhrbacteria bacterium RIFCSPLOWO2_02_FULL_51_9</name>
    <dbReference type="NCBI Taxonomy" id="1802410"/>
    <lineage>
        <taxon>Bacteria</taxon>
        <taxon>Candidatus Uhriibacteriota</taxon>
    </lineage>
</organism>
<gene>
    <name evidence="1" type="ORF">A3H75_02080</name>
</gene>
<evidence type="ECO:0000313" key="1">
    <source>
        <dbReference type="EMBL" id="OGL88900.1"/>
    </source>
</evidence>
<sequence length="62" mass="7056">MVEEVRDQFARLAKAENDRGREHLVVIASEELSRRGGGNARQRAKARRWAVENVRRLVAEAA</sequence>
<proteinExistence type="predicted"/>
<evidence type="ECO:0000313" key="2">
    <source>
        <dbReference type="Proteomes" id="UP000176678"/>
    </source>
</evidence>
<reference evidence="1 2" key="1">
    <citation type="journal article" date="2016" name="Nat. Commun.">
        <title>Thousands of microbial genomes shed light on interconnected biogeochemical processes in an aquifer system.</title>
        <authorList>
            <person name="Anantharaman K."/>
            <person name="Brown C.T."/>
            <person name="Hug L.A."/>
            <person name="Sharon I."/>
            <person name="Castelle C.J."/>
            <person name="Probst A.J."/>
            <person name="Thomas B.C."/>
            <person name="Singh A."/>
            <person name="Wilkins M.J."/>
            <person name="Karaoz U."/>
            <person name="Brodie E.L."/>
            <person name="Williams K.H."/>
            <person name="Hubbard S.S."/>
            <person name="Banfield J.F."/>
        </authorList>
    </citation>
    <scope>NUCLEOTIDE SEQUENCE [LARGE SCALE GENOMIC DNA]</scope>
</reference>
<dbReference type="AlphaFoldDB" id="A0A1F7VEE0"/>
<accession>A0A1F7VEE0</accession>
<dbReference type="Proteomes" id="UP000176678">
    <property type="component" value="Unassembled WGS sequence"/>
</dbReference>